<gene>
    <name evidence="1" type="ORF">TDIB3V08_LOCUS9471</name>
</gene>
<name>A0A7R8VR71_TIMDO</name>
<evidence type="ECO:0000313" key="1">
    <source>
        <dbReference type="EMBL" id="CAD7203298.1"/>
    </source>
</evidence>
<sequence length="327" mass="37565">MRPPKYLFSLRFNSPGWEQTSTSYHQAYDLPLGPAASPFDERVFVTLRCCGVKTVYDLLTRVSLYAEVLWRKNRVRPLLPTLDDAVHYAMFQTMECSMPCFRRCSAQCLVSDDGLLYAMFQTMQHSMPCFRRCSTLCHVSDDAALYALFQTMDCSMPCFRRWTALCHVSDDAALYALFQTMQHSMPCFRRWTALCHVSDDAALYALDCSMPCFRRWNALCHVSDDAMLYALFQTMQHSMPCFRRCSTLCLVSDVAALYALFQTMQQCSRHSTVCWLLVLGCVWAVACQLRPVMAKPSPDSDQMAAMADALKYLQDLDRYYSQVARPR</sequence>
<dbReference type="EMBL" id="OA570437">
    <property type="protein sequence ID" value="CAD7203298.1"/>
    <property type="molecule type" value="Genomic_DNA"/>
</dbReference>
<organism evidence="1">
    <name type="scientific">Timema douglasi</name>
    <name type="common">Walking stick</name>
    <dbReference type="NCBI Taxonomy" id="61478"/>
    <lineage>
        <taxon>Eukaryota</taxon>
        <taxon>Metazoa</taxon>
        <taxon>Ecdysozoa</taxon>
        <taxon>Arthropoda</taxon>
        <taxon>Hexapoda</taxon>
        <taxon>Insecta</taxon>
        <taxon>Pterygota</taxon>
        <taxon>Neoptera</taxon>
        <taxon>Polyneoptera</taxon>
        <taxon>Phasmatodea</taxon>
        <taxon>Timematodea</taxon>
        <taxon>Timematoidea</taxon>
        <taxon>Timematidae</taxon>
        <taxon>Timema</taxon>
    </lineage>
</organism>
<reference evidence="1" key="1">
    <citation type="submission" date="2020-11" db="EMBL/GenBank/DDBJ databases">
        <authorList>
            <person name="Tran Van P."/>
        </authorList>
    </citation>
    <scope>NUCLEOTIDE SEQUENCE</scope>
</reference>
<accession>A0A7R8VR71</accession>
<proteinExistence type="predicted"/>
<protein>
    <submittedName>
        <fullName evidence="1">Uncharacterized protein</fullName>
    </submittedName>
</protein>
<dbReference type="AlphaFoldDB" id="A0A7R8VR71"/>